<evidence type="ECO:0000313" key="9">
    <source>
        <dbReference type="Proteomes" id="UP000321039"/>
    </source>
</evidence>
<evidence type="ECO:0000256" key="3">
    <source>
        <dbReference type="ARBA" id="ARBA00011738"/>
    </source>
</evidence>
<dbReference type="CDD" id="cd00609">
    <property type="entry name" value="AAT_like"/>
    <property type="match status" value="1"/>
</dbReference>
<feature type="domain" description="Aminotransferase class I/classII large" evidence="7">
    <location>
        <begin position="27"/>
        <end position="390"/>
    </location>
</feature>
<evidence type="ECO:0000256" key="5">
    <source>
        <dbReference type="ARBA" id="ARBA00022679"/>
    </source>
</evidence>
<organism evidence="8 9">
    <name type="scientific">Parahaliea maris</name>
    <dbReference type="NCBI Taxonomy" id="2716870"/>
    <lineage>
        <taxon>Bacteria</taxon>
        <taxon>Pseudomonadati</taxon>
        <taxon>Pseudomonadota</taxon>
        <taxon>Gammaproteobacteria</taxon>
        <taxon>Cellvibrionales</taxon>
        <taxon>Halieaceae</taxon>
        <taxon>Parahaliea</taxon>
    </lineage>
</organism>
<name>A0A5C8ZQD9_9GAMM</name>
<gene>
    <name evidence="8" type="ORF">FV139_19890</name>
</gene>
<comment type="subunit">
    <text evidence="3">Homodimer.</text>
</comment>
<comment type="caution">
    <text evidence="8">The sequence shown here is derived from an EMBL/GenBank/DDBJ whole genome shotgun (WGS) entry which is preliminary data.</text>
</comment>
<dbReference type="Pfam" id="PF00155">
    <property type="entry name" value="Aminotran_1_2"/>
    <property type="match status" value="1"/>
</dbReference>
<keyword evidence="5 8" id="KW-0808">Transferase</keyword>
<dbReference type="InterPro" id="IPR000796">
    <property type="entry name" value="Asp_trans"/>
</dbReference>
<dbReference type="Gene3D" id="3.40.640.10">
    <property type="entry name" value="Type I PLP-dependent aspartate aminotransferase-like (Major domain)"/>
    <property type="match status" value="1"/>
</dbReference>
<dbReference type="EMBL" id="VRZA01000010">
    <property type="protein sequence ID" value="TXS89551.1"/>
    <property type="molecule type" value="Genomic_DNA"/>
</dbReference>
<dbReference type="RefSeq" id="WP_148070243.1">
    <property type="nucleotide sequence ID" value="NZ_VRZA01000010.1"/>
</dbReference>
<evidence type="ECO:0000256" key="4">
    <source>
        <dbReference type="ARBA" id="ARBA00022576"/>
    </source>
</evidence>
<dbReference type="GO" id="GO:0004838">
    <property type="term" value="F:L-tyrosine-2-oxoglutarate transaminase activity"/>
    <property type="evidence" value="ECO:0007669"/>
    <property type="project" value="TreeGrafter"/>
</dbReference>
<evidence type="ECO:0000313" key="8">
    <source>
        <dbReference type="EMBL" id="TXS89551.1"/>
    </source>
</evidence>
<protein>
    <submittedName>
        <fullName evidence="8">Aspartate/tyrosine/aromatic aminotransferase</fullName>
    </submittedName>
</protein>
<sequence>MLDQLPLLPADPILGLAAAARADSNPDKVDLTVGIYMDEAGVCPVFEAVQLAQRALIDEETTKAYMPAAGDPAFNTGIQKLVFGADNPALLAGRVSSIQAPGGCGALRIGAEVIAAAAPGARVWVSDPTWPVHIPLLGSVGLRFETYRYYEPASHGVDFDGMLEDLKQAKAGDVVLLHGCCHNPCGADLSIEQWGVIADMAEAQGFLPFIDIAYQGLGDGLEQDAAGLRLLASRLPEMIVAASCSKNMGLYRERTGATLFLCRDSASAEALVSQAQVAARRVYSMPPAHGAIIAGRILSDAALRANWQAELEAMCQRINGLRSELRSKLESETDRDFGFIEREKGMFSFLGLSKEQAQKLRAEHSVYMLDSSRINVAGVNARNIDTLARAVGQVLQG</sequence>
<dbReference type="InterPro" id="IPR004839">
    <property type="entry name" value="Aminotransferase_I/II_large"/>
</dbReference>
<evidence type="ECO:0000256" key="2">
    <source>
        <dbReference type="ARBA" id="ARBA00007441"/>
    </source>
</evidence>
<dbReference type="Proteomes" id="UP000321039">
    <property type="component" value="Unassembled WGS sequence"/>
</dbReference>
<dbReference type="GO" id="GO:0030170">
    <property type="term" value="F:pyridoxal phosphate binding"/>
    <property type="evidence" value="ECO:0007669"/>
    <property type="project" value="InterPro"/>
</dbReference>
<dbReference type="Gene3D" id="3.90.1150.10">
    <property type="entry name" value="Aspartate Aminotransferase, domain 1"/>
    <property type="match status" value="1"/>
</dbReference>
<evidence type="ECO:0000256" key="6">
    <source>
        <dbReference type="ARBA" id="ARBA00022898"/>
    </source>
</evidence>
<dbReference type="AlphaFoldDB" id="A0A5C8ZQD9"/>
<keyword evidence="6" id="KW-0663">Pyridoxal phosphate</keyword>
<dbReference type="SUPFAM" id="SSF53383">
    <property type="entry name" value="PLP-dependent transferases"/>
    <property type="match status" value="1"/>
</dbReference>
<comment type="similarity">
    <text evidence="2">Belongs to the class-I pyridoxal-phosphate-dependent aminotransferase family.</text>
</comment>
<dbReference type="GO" id="GO:0004069">
    <property type="term" value="F:L-aspartate:2-oxoglutarate aminotransferase activity"/>
    <property type="evidence" value="ECO:0007669"/>
    <property type="project" value="TreeGrafter"/>
</dbReference>
<dbReference type="GO" id="GO:0042802">
    <property type="term" value="F:identical protein binding"/>
    <property type="evidence" value="ECO:0007669"/>
    <property type="project" value="TreeGrafter"/>
</dbReference>
<evidence type="ECO:0000259" key="7">
    <source>
        <dbReference type="Pfam" id="PF00155"/>
    </source>
</evidence>
<reference evidence="8 9" key="1">
    <citation type="submission" date="2019-08" db="EMBL/GenBank/DDBJ databases">
        <title>Parahaliea maris sp. nov., isolated from the surface seawater.</title>
        <authorList>
            <person name="Liu Y."/>
        </authorList>
    </citation>
    <scope>NUCLEOTIDE SEQUENCE [LARGE SCALE GENOMIC DNA]</scope>
    <source>
        <strain evidence="8 9">HSLHS9</strain>
    </source>
</reference>
<keyword evidence="9" id="KW-1185">Reference proteome</keyword>
<comment type="cofactor">
    <cofactor evidence="1">
        <name>pyridoxal 5'-phosphate</name>
        <dbReference type="ChEBI" id="CHEBI:597326"/>
    </cofactor>
</comment>
<dbReference type="InterPro" id="IPR015422">
    <property type="entry name" value="PyrdxlP-dep_Trfase_small"/>
</dbReference>
<dbReference type="NCBIfam" id="NF006719">
    <property type="entry name" value="PRK09257.1"/>
    <property type="match status" value="1"/>
</dbReference>
<accession>A0A5C8ZQD9</accession>
<dbReference type="InterPro" id="IPR015421">
    <property type="entry name" value="PyrdxlP-dep_Trfase_major"/>
</dbReference>
<keyword evidence="4 8" id="KW-0032">Aminotransferase</keyword>
<evidence type="ECO:0000256" key="1">
    <source>
        <dbReference type="ARBA" id="ARBA00001933"/>
    </source>
</evidence>
<dbReference type="FunFam" id="3.40.640.10:FF:000066">
    <property type="entry name" value="Aspartate aminotransferase"/>
    <property type="match status" value="1"/>
</dbReference>
<dbReference type="PANTHER" id="PTHR11879">
    <property type="entry name" value="ASPARTATE AMINOTRANSFERASE"/>
    <property type="match status" value="1"/>
</dbReference>
<dbReference type="PRINTS" id="PR00799">
    <property type="entry name" value="TRANSAMINASE"/>
</dbReference>
<proteinExistence type="inferred from homology"/>
<dbReference type="InterPro" id="IPR015424">
    <property type="entry name" value="PyrdxlP-dep_Trfase"/>
</dbReference>
<dbReference type="PANTHER" id="PTHR11879:SF22">
    <property type="entry name" value="ASPARTATE AMINOTRANSFERASE, MITOCHONDRIAL"/>
    <property type="match status" value="1"/>
</dbReference>
<dbReference type="GO" id="GO:0005829">
    <property type="term" value="C:cytosol"/>
    <property type="evidence" value="ECO:0007669"/>
    <property type="project" value="TreeGrafter"/>
</dbReference>
<dbReference type="GO" id="GO:0033585">
    <property type="term" value="P:L-phenylalanine biosynthetic process from chorismate via phenylpyruvate"/>
    <property type="evidence" value="ECO:0007669"/>
    <property type="project" value="TreeGrafter"/>
</dbReference>